<name>A0A3D8PU05_9BACI</name>
<dbReference type="AlphaFoldDB" id="A0A3D8PU05"/>
<dbReference type="Gene3D" id="3.40.50.1820">
    <property type="entry name" value="alpha/beta hydrolase"/>
    <property type="match status" value="1"/>
</dbReference>
<comment type="function">
    <text evidence="3">Catalyzes a proton abstraction reaction that results in 2,5-elimination of pyruvate from 2-succinyl-5-enolpyruvyl-6-hydroxy-3-cyclohexene-1-carboxylate (SEPHCHC) and the formation of 2-succinyl-6-hydroxy-2,4-cyclohexadiene-1-carboxylate (SHCHC).</text>
</comment>
<evidence type="ECO:0000259" key="4">
    <source>
        <dbReference type="Pfam" id="PF00561"/>
    </source>
</evidence>
<comment type="similarity">
    <text evidence="3">Belongs to the AB hydrolase superfamily. MenH family.</text>
</comment>
<dbReference type="PANTHER" id="PTHR42916">
    <property type="entry name" value="2-SUCCINYL-5-ENOLPYRUVYL-6-HYDROXY-3-CYCLOHEXENE-1-CARBOXYLATE SYNTHASE"/>
    <property type="match status" value="1"/>
</dbReference>
<dbReference type="EC" id="4.2.99.20" evidence="3"/>
<comment type="caution">
    <text evidence="5">The sequence shown here is derived from an EMBL/GenBank/DDBJ whole genome shotgun (WGS) entry which is preliminary data.</text>
</comment>
<dbReference type="InterPro" id="IPR022485">
    <property type="entry name" value="SHCHC_synthase_MenH"/>
</dbReference>
<dbReference type="PANTHER" id="PTHR42916:SF1">
    <property type="entry name" value="PROTEIN PHYLLO, CHLOROPLASTIC"/>
    <property type="match status" value="1"/>
</dbReference>
<organism evidence="5 6">
    <name type="scientific">Oceanobacillus arenosus</name>
    <dbReference type="NCBI Taxonomy" id="1229153"/>
    <lineage>
        <taxon>Bacteria</taxon>
        <taxon>Bacillati</taxon>
        <taxon>Bacillota</taxon>
        <taxon>Bacilli</taxon>
        <taxon>Bacillales</taxon>
        <taxon>Bacillaceae</taxon>
        <taxon>Oceanobacillus</taxon>
    </lineage>
</organism>
<keyword evidence="6" id="KW-1185">Reference proteome</keyword>
<sequence>MYYQTDTSSYWYEVHGEGIPVVLLHGFTGSTATWQHFIEQQDKKLQIITIDLPGHGRTKTKEAVTMEICCRDLAQLFRLLQLETLHLLGYSMGGRTALSFAILYPEMIETLILESASPGLMTAEERKMRVKKDELLAQKIEQDGLVSFINFWQDIPLFQTQKALPIHVQQMIRTERLSQTEQGLADSLRFMGTGKQPSWWKKLNTFKQPVLLMAGSLDSKFVAVNQKMKNSMELSELVIVENAGHAIHIEKPAIFGTLVSEYIISKQ</sequence>
<dbReference type="HAMAP" id="MF_01660">
    <property type="entry name" value="MenH"/>
    <property type="match status" value="1"/>
</dbReference>
<comment type="pathway">
    <text evidence="3">Quinol/quinone metabolism; menaquinone biosynthesis.</text>
</comment>
<dbReference type="OrthoDB" id="9808398at2"/>
<evidence type="ECO:0000313" key="6">
    <source>
        <dbReference type="Proteomes" id="UP000257143"/>
    </source>
</evidence>
<dbReference type="NCBIfam" id="TIGR03695">
    <property type="entry name" value="menH_SHCHC"/>
    <property type="match status" value="1"/>
</dbReference>
<comment type="catalytic activity">
    <reaction evidence="3">
        <text>5-enolpyruvoyl-6-hydroxy-2-succinyl-cyclohex-3-ene-1-carboxylate = (1R,6R)-6-hydroxy-2-succinyl-cyclohexa-2,4-diene-1-carboxylate + pyruvate</text>
        <dbReference type="Rhea" id="RHEA:25597"/>
        <dbReference type="ChEBI" id="CHEBI:15361"/>
        <dbReference type="ChEBI" id="CHEBI:58689"/>
        <dbReference type="ChEBI" id="CHEBI:58818"/>
        <dbReference type="EC" id="4.2.99.20"/>
    </reaction>
</comment>
<keyword evidence="1 3" id="KW-0474">Menaquinone biosynthesis</keyword>
<dbReference type="EMBL" id="PIOC01000016">
    <property type="protein sequence ID" value="RDW18738.1"/>
    <property type="molecule type" value="Genomic_DNA"/>
</dbReference>
<gene>
    <name evidence="3 5" type="primary">menH</name>
    <name evidence="5" type="ORF">CWR48_10485</name>
</gene>
<comment type="pathway">
    <text evidence="3">Quinol/quinone metabolism; 1,4-dihydroxy-2-naphthoate biosynthesis; 1,4-dihydroxy-2-naphthoate from chorismate: step 3/7.</text>
</comment>
<dbReference type="InterPro" id="IPR029058">
    <property type="entry name" value="AB_hydrolase_fold"/>
</dbReference>
<evidence type="ECO:0000256" key="3">
    <source>
        <dbReference type="HAMAP-Rule" id="MF_01660"/>
    </source>
</evidence>
<dbReference type="PRINTS" id="PR00111">
    <property type="entry name" value="ABHYDROLASE"/>
</dbReference>
<dbReference type="Proteomes" id="UP000257143">
    <property type="component" value="Unassembled WGS sequence"/>
</dbReference>
<comment type="subunit">
    <text evidence="3">Monomer.</text>
</comment>
<protein>
    <recommendedName>
        <fullName evidence="3">Putative 2-succinyl-6-hydroxy-2,4-cyclohexadiene-1-carboxylate synthase</fullName>
        <shortName evidence="3">SHCHC synthase</shortName>
        <ecNumber evidence="3">4.2.99.20</ecNumber>
    </recommendedName>
</protein>
<reference evidence="6" key="1">
    <citation type="submission" date="2017-11" db="EMBL/GenBank/DDBJ databases">
        <authorList>
            <person name="Zhu W."/>
        </authorList>
    </citation>
    <scope>NUCLEOTIDE SEQUENCE [LARGE SCALE GENOMIC DNA]</scope>
    <source>
        <strain evidence="6">CAU 1183</strain>
    </source>
</reference>
<dbReference type="SUPFAM" id="SSF53474">
    <property type="entry name" value="alpha/beta-Hydrolases"/>
    <property type="match status" value="1"/>
</dbReference>
<proteinExistence type="inferred from homology"/>
<dbReference type="GO" id="GO:0009234">
    <property type="term" value="P:menaquinone biosynthetic process"/>
    <property type="evidence" value="ECO:0007669"/>
    <property type="project" value="UniProtKB-UniRule"/>
</dbReference>
<keyword evidence="2 3" id="KW-0456">Lyase</keyword>
<dbReference type="UniPathway" id="UPA01057">
    <property type="reaction ID" value="UER00900"/>
</dbReference>
<accession>A0A3D8PU05</accession>
<dbReference type="Pfam" id="PF00561">
    <property type="entry name" value="Abhydrolase_1"/>
    <property type="match status" value="1"/>
</dbReference>
<dbReference type="UniPathway" id="UPA00079"/>
<evidence type="ECO:0000256" key="1">
    <source>
        <dbReference type="ARBA" id="ARBA00022428"/>
    </source>
</evidence>
<feature type="domain" description="AB hydrolase-1" evidence="4">
    <location>
        <begin position="20"/>
        <end position="252"/>
    </location>
</feature>
<dbReference type="InterPro" id="IPR000073">
    <property type="entry name" value="AB_hydrolase_1"/>
</dbReference>
<dbReference type="GO" id="GO:0070205">
    <property type="term" value="F:2-succinyl-6-hydroxy-2,4-cyclohexadiene-1-carboxylate synthase activity"/>
    <property type="evidence" value="ECO:0007669"/>
    <property type="project" value="UniProtKB-UniRule"/>
</dbReference>
<evidence type="ECO:0000256" key="2">
    <source>
        <dbReference type="ARBA" id="ARBA00023239"/>
    </source>
</evidence>
<evidence type="ECO:0000313" key="5">
    <source>
        <dbReference type="EMBL" id="RDW18738.1"/>
    </source>
</evidence>
<dbReference type="RefSeq" id="WP_115773198.1">
    <property type="nucleotide sequence ID" value="NZ_PIOC01000016.1"/>
</dbReference>